<gene>
    <name evidence="17" type="ORF">TVAG_325810</name>
</gene>
<evidence type="ECO:0000256" key="14">
    <source>
        <dbReference type="ARBA" id="ARBA00023170"/>
    </source>
</evidence>
<dbReference type="Proteomes" id="UP000001542">
    <property type="component" value="Unassembled WGS sequence"/>
</dbReference>
<evidence type="ECO:0000313" key="17">
    <source>
        <dbReference type="EMBL" id="EAY03009.1"/>
    </source>
</evidence>
<evidence type="ECO:0000256" key="1">
    <source>
        <dbReference type="ARBA" id="ARBA00004251"/>
    </source>
</evidence>
<evidence type="ECO:0000256" key="5">
    <source>
        <dbReference type="ARBA" id="ARBA00022692"/>
    </source>
</evidence>
<evidence type="ECO:0000256" key="10">
    <source>
        <dbReference type="ARBA" id="ARBA00022989"/>
    </source>
</evidence>
<evidence type="ECO:0000256" key="3">
    <source>
        <dbReference type="ARBA" id="ARBA00022475"/>
    </source>
</evidence>
<keyword evidence="11" id="KW-0472">Membrane</keyword>
<sequence>MIQYSLYDANKPGVILKAELPVSKQENKYIFDYPCEDSASCTDYSIQLPPGIYKFELYGASGGSSTNEVSTYHNESGECIPDSVVKQFNGNTKCLPSFDYGGAGGYVSGLITIKKSTQIYATIGGSGQYIAGQAENNFLKENMVPGGYGGGGSSSGDKTGTASGGGQTAVKFLNNTLYHLMIVSGGGGGSDNINANDGRGGSGGNLVAQGWWTESRYNGQYVANSSFGFTFGTGEAARFGASKNPNGVQNIYGLYDKCGTGGGWFGGFASLHYNGGCGGGSSWALTKNAYIPSGPIKSHNEYYELNESREYYFDRNSEYLFSEVKHVPGIRNGNGQLIITVVQYIHWNSCVTKYYLLNYFMSFALFIS</sequence>
<evidence type="ECO:0000256" key="15">
    <source>
        <dbReference type="ARBA" id="ARBA00023180"/>
    </source>
</evidence>
<evidence type="ECO:0000256" key="11">
    <source>
        <dbReference type="ARBA" id="ARBA00023136"/>
    </source>
</evidence>
<dbReference type="AlphaFoldDB" id="A2EWI2"/>
<evidence type="ECO:0000256" key="12">
    <source>
        <dbReference type="ARBA" id="ARBA00023137"/>
    </source>
</evidence>
<comment type="subcellular location">
    <subcellularLocation>
        <location evidence="1">Cell membrane</location>
        <topology evidence="1">Single-pass type I membrane protein</topology>
    </subcellularLocation>
</comment>
<evidence type="ECO:0000256" key="6">
    <source>
        <dbReference type="ARBA" id="ARBA00022729"/>
    </source>
</evidence>
<proteinExistence type="predicted"/>
<keyword evidence="13" id="KW-1015">Disulfide bond</keyword>
<evidence type="ECO:0000313" key="18">
    <source>
        <dbReference type="Proteomes" id="UP000001542"/>
    </source>
</evidence>
<dbReference type="EC" id="2.7.10.1" evidence="2"/>
<reference evidence="17" key="2">
    <citation type="journal article" date="2007" name="Science">
        <title>Draft genome sequence of the sexually transmitted pathogen Trichomonas vaginalis.</title>
        <authorList>
            <person name="Carlton J.M."/>
            <person name="Hirt R.P."/>
            <person name="Silva J.C."/>
            <person name="Delcher A.L."/>
            <person name="Schatz M."/>
            <person name="Zhao Q."/>
            <person name="Wortman J.R."/>
            <person name="Bidwell S.L."/>
            <person name="Alsmark U.C.M."/>
            <person name="Besteiro S."/>
            <person name="Sicheritz-Ponten T."/>
            <person name="Noel C.J."/>
            <person name="Dacks J.B."/>
            <person name="Foster P.G."/>
            <person name="Simillion C."/>
            <person name="Van de Peer Y."/>
            <person name="Miranda-Saavedra D."/>
            <person name="Barton G.J."/>
            <person name="Westrop G.D."/>
            <person name="Mueller S."/>
            <person name="Dessi D."/>
            <person name="Fiori P.L."/>
            <person name="Ren Q."/>
            <person name="Paulsen I."/>
            <person name="Zhang H."/>
            <person name="Bastida-Corcuera F.D."/>
            <person name="Simoes-Barbosa A."/>
            <person name="Brown M.T."/>
            <person name="Hayes R.D."/>
            <person name="Mukherjee M."/>
            <person name="Okumura C.Y."/>
            <person name="Schneider R."/>
            <person name="Smith A.J."/>
            <person name="Vanacova S."/>
            <person name="Villalvazo M."/>
            <person name="Haas B.J."/>
            <person name="Pertea M."/>
            <person name="Feldblyum T.V."/>
            <person name="Utterback T.R."/>
            <person name="Shu C.L."/>
            <person name="Osoegawa K."/>
            <person name="de Jong P.J."/>
            <person name="Hrdy I."/>
            <person name="Horvathova L."/>
            <person name="Zubacova Z."/>
            <person name="Dolezal P."/>
            <person name="Malik S.B."/>
            <person name="Logsdon J.M. Jr."/>
            <person name="Henze K."/>
            <person name="Gupta A."/>
            <person name="Wang C.C."/>
            <person name="Dunne R.L."/>
            <person name="Upcroft J.A."/>
            <person name="Upcroft P."/>
            <person name="White O."/>
            <person name="Salzberg S.L."/>
            <person name="Tang P."/>
            <person name="Chiu C.-H."/>
            <person name="Lee Y.-S."/>
            <person name="Embley T.M."/>
            <person name="Coombs G.H."/>
            <person name="Mottram J.C."/>
            <person name="Tachezy J."/>
            <person name="Fraser-Liggett C.M."/>
            <person name="Johnson P.J."/>
        </authorList>
    </citation>
    <scope>NUCLEOTIDE SEQUENCE [LARGE SCALE GENOMIC DNA]</scope>
    <source>
        <strain evidence="17">G3</strain>
    </source>
</reference>
<name>A2EWI2_TRIV3</name>
<dbReference type="GO" id="GO:0005886">
    <property type="term" value="C:plasma membrane"/>
    <property type="evidence" value="ECO:0007669"/>
    <property type="project" value="UniProtKB-SubCell"/>
</dbReference>
<keyword evidence="10" id="KW-1133">Transmembrane helix</keyword>
<keyword evidence="15" id="KW-0325">Glycoprotein</keyword>
<evidence type="ECO:0000256" key="7">
    <source>
        <dbReference type="ARBA" id="ARBA00022741"/>
    </source>
</evidence>
<dbReference type="VEuPathDB" id="TrichDB:TVAGG3_0877240"/>
<keyword evidence="6" id="KW-0732">Signal</keyword>
<keyword evidence="4" id="KW-0808">Transferase</keyword>
<reference evidence="17" key="1">
    <citation type="submission" date="2006-10" db="EMBL/GenBank/DDBJ databases">
        <authorList>
            <person name="Amadeo P."/>
            <person name="Zhao Q."/>
            <person name="Wortman J."/>
            <person name="Fraser-Liggett C."/>
            <person name="Carlton J."/>
        </authorList>
    </citation>
    <scope>NUCLEOTIDE SEQUENCE</scope>
    <source>
        <strain evidence="17">G3</strain>
    </source>
</reference>
<keyword evidence="14" id="KW-0675">Receptor</keyword>
<evidence type="ECO:0000256" key="9">
    <source>
        <dbReference type="ARBA" id="ARBA00022840"/>
    </source>
</evidence>
<dbReference type="InterPro" id="IPR055163">
    <property type="entry name" value="ALK/LTK-like_GRD"/>
</dbReference>
<evidence type="ECO:0000256" key="13">
    <source>
        <dbReference type="ARBA" id="ARBA00023157"/>
    </source>
</evidence>
<dbReference type="InParanoid" id="A2EWI2"/>
<organism evidence="17 18">
    <name type="scientific">Trichomonas vaginalis (strain ATCC PRA-98 / G3)</name>
    <dbReference type="NCBI Taxonomy" id="412133"/>
    <lineage>
        <taxon>Eukaryota</taxon>
        <taxon>Metamonada</taxon>
        <taxon>Parabasalia</taxon>
        <taxon>Trichomonadida</taxon>
        <taxon>Trichomonadidae</taxon>
        <taxon>Trichomonas</taxon>
    </lineage>
</organism>
<dbReference type="KEGG" id="tva:4760849"/>
<protein>
    <recommendedName>
        <fullName evidence="2">receptor protein-tyrosine kinase</fullName>
        <ecNumber evidence="2">2.7.10.1</ecNumber>
    </recommendedName>
</protein>
<evidence type="ECO:0000259" key="16">
    <source>
        <dbReference type="Pfam" id="PF12810"/>
    </source>
</evidence>
<dbReference type="VEuPathDB" id="TrichDB:TVAG_325810"/>
<dbReference type="GO" id="GO:0005524">
    <property type="term" value="F:ATP binding"/>
    <property type="evidence" value="ECO:0007669"/>
    <property type="project" value="UniProtKB-KW"/>
</dbReference>
<keyword evidence="12" id="KW-0829">Tyrosine-protein kinase</keyword>
<evidence type="ECO:0000256" key="8">
    <source>
        <dbReference type="ARBA" id="ARBA00022777"/>
    </source>
</evidence>
<accession>A2EWI2</accession>
<keyword evidence="5" id="KW-0812">Transmembrane</keyword>
<dbReference type="EMBL" id="DS113518">
    <property type="protein sequence ID" value="EAY03009.1"/>
    <property type="molecule type" value="Genomic_DNA"/>
</dbReference>
<keyword evidence="9" id="KW-0067">ATP-binding</keyword>
<keyword evidence="7" id="KW-0547">Nucleotide-binding</keyword>
<keyword evidence="8" id="KW-0418">Kinase</keyword>
<dbReference type="RefSeq" id="XP_001315232.1">
    <property type="nucleotide sequence ID" value="XM_001315197.1"/>
</dbReference>
<dbReference type="Pfam" id="PF12810">
    <property type="entry name" value="ALK_LTK_GRD"/>
    <property type="match status" value="1"/>
</dbReference>
<evidence type="ECO:0000256" key="4">
    <source>
        <dbReference type="ARBA" id="ARBA00022679"/>
    </source>
</evidence>
<feature type="domain" description="ALK/LTK-like glycine-rich" evidence="16">
    <location>
        <begin position="44"/>
        <end position="341"/>
    </location>
</feature>
<evidence type="ECO:0000256" key="2">
    <source>
        <dbReference type="ARBA" id="ARBA00011902"/>
    </source>
</evidence>
<dbReference type="GO" id="GO:0004714">
    <property type="term" value="F:transmembrane receptor protein tyrosine kinase activity"/>
    <property type="evidence" value="ECO:0007669"/>
    <property type="project" value="UniProtKB-EC"/>
</dbReference>
<keyword evidence="3" id="KW-1003">Cell membrane</keyword>
<keyword evidence="18" id="KW-1185">Reference proteome</keyword>